<gene>
    <name evidence="2" type="ORF">SAMN05421854_104342</name>
</gene>
<dbReference type="EMBL" id="FOWC01000004">
    <property type="protein sequence ID" value="SFP19619.1"/>
    <property type="molecule type" value="Genomic_DNA"/>
</dbReference>
<organism evidence="2 3">
    <name type="scientific">Amycolatopsis rubida</name>
    <dbReference type="NCBI Taxonomy" id="112413"/>
    <lineage>
        <taxon>Bacteria</taxon>
        <taxon>Bacillati</taxon>
        <taxon>Actinomycetota</taxon>
        <taxon>Actinomycetes</taxon>
        <taxon>Pseudonocardiales</taxon>
        <taxon>Pseudonocardiaceae</taxon>
        <taxon>Amycolatopsis</taxon>
    </lineage>
</organism>
<dbReference type="RefSeq" id="WP_244287208.1">
    <property type="nucleotide sequence ID" value="NZ_FOWC01000004.1"/>
</dbReference>
<evidence type="ECO:0000313" key="2">
    <source>
        <dbReference type="EMBL" id="SFP19619.1"/>
    </source>
</evidence>
<evidence type="ECO:0000313" key="3">
    <source>
        <dbReference type="Proteomes" id="UP000199137"/>
    </source>
</evidence>
<dbReference type="AlphaFoldDB" id="A0A1I5NCV8"/>
<name>A0A1I5NCV8_9PSEU</name>
<keyword evidence="2" id="KW-0560">Oxidoreductase</keyword>
<evidence type="ECO:0000256" key="1">
    <source>
        <dbReference type="ARBA" id="ARBA00006313"/>
    </source>
</evidence>
<dbReference type="SUPFAM" id="SSF56029">
    <property type="entry name" value="Monooxygenase (hydroxylase) regulatory protein"/>
    <property type="match status" value="1"/>
</dbReference>
<dbReference type="GO" id="GO:0004497">
    <property type="term" value="F:monooxygenase activity"/>
    <property type="evidence" value="ECO:0007669"/>
    <property type="project" value="UniProtKB-KW"/>
</dbReference>
<dbReference type="STRING" id="112413.SAMN05421854_104342"/>
<protein>
    <submittedName>
        <fullName evidence="2">Toluene monooxygenase system protein D</fullName>
    </submittedName>
</protein>
<dbReference type="Proteomes" id="UP000199137">
    <property type="component" value="Unassembled WGS sequence"/>
</dbReference>
<dbReference type="InterPro" id="IPR036889">
    <property type="entry name" value="mOase_MmoB_DmpM_sf"/>
</dbReference>
<dbReference type="Gene3D" id="3.90.56.10">
    <property type="entry name" value="Monooxygenase component MmoB/DmpM"/>
    <property type="match status" value="1"/>
</dbReference>
<sequence length="101" mass="10993">MAIDNAVGPVLRMCEEVDAVVAAIRDDNPDTEIEVIDRGSYVRVQATDKLVVTEATLQEHLGGGFQIRSLEGMLSSFAGRITTSSDRIEWQTGASRKTAVR</sequence>
<dbReference type="InterPro" id="IPR003454">
    <property type="entry name" value="MOase_MmoB_DmpM"/>
</dbReference>
<reference evidence="2 3" key="1">
    <citation type="submission" date="2016-10" db="EMBL/GenBank/DDBJ databases">
        <authorList>
            <person name="de Groot N.N."/>
        </authorList>
    </citation>
    <scope>NUCLEOTIDE SEQUENCE [LARGE SCALE GENOMIC DNA]</scope>
    <source>
        <strain evidence="2 3">DSM 44637</strain>
    </source>
</reference>
<accession>A0A1I5NCV8</accession>
<keyword evidence="2" id="KW-0503">Monooxygenase</keyword>
<proteinExistence type="inferred from homology"/>
<comment type="similarity">
    <text evidence="1">Belongs to the TmoD/XamoD family.</text>
</comment>
<dbReference type="Pfam" id="PF02406">
    <property type="entry name" value="MmoB_DmpM"/>
    <property type="match status" value="1"/>
</dbReference>